<dbReference type="InterPro" id="IPR006660">
    <property type="entry name" value="Arsenate_reductase-like"/>
</dbReference>
<dbReference type="AlphaFoldDB" id="A0A7U9TIZ2"/>
<dbReference type="NCBIfam" id="TIGR01617">
    <property type="entry name" value="arsC_related"/>
    <property type="match status" value="1"/>
</dbReference>
<dbReference type="Proteomes" id="UP000620133">
    <property type="component" value="Chromosome"/>
</dbReference>
<dbReference type="InterPro" id="IPR006504">
    <property type="entry name" value="Tscrpt_reg_Spx/MgsR"/>
</dbReference>
<dbReference type="CDD" id="cd03032">
    <property type="entry name" value="ArsC_Spx"/>
    <property type="match status" value="1"/>
</dbReference>
<dbReference type="NCBIfam" id="NF002459">
    <property type="entry name" value="PRK01655.1"/>
    <property type="match status" value="1"/>
</dbReference>
<dbReference type="KEGG" id="manr:MPAN_014370"/>
<evidence type="ECO:0000313" key="3">
    <source>
        <dbReference type="Proteomes" id="UP000620133"/>
    </source>
</evidence>
<dbReference type="PROSITE" id="PS51353">
    <property type="entry name" value="ARSC"/>
    <property type="match status" value="1"/>
</dbReference>
<accession>A0A7U9TIZ2</accession>
<dbReference type="PANTHER" id="PTHR30041:SF7">
    <property type="entry name" value="GLOBAL TRANSCRIPTIONAL REGULATOR SPX"/>
    <property type="match status" value="1"/>
</dbReference>
<dbReference type="Gene3D" id="3.40.30.10">
    <property type="entry name" value="Glutaredoxin"/>
    <property type="match status" value="1"/>
</dbReference>
<protein>
    <submittedName>
        <fullName evidence="2">Regulatory protein Spx</fullName>
    </submittedName>
</protein>
<dbReference type="RefSeq" id="WP_176240075.1">
    <property type="nucleotide sequence ID" value="NZ_AP024412.1"/>
</dbReference>
<name>A0A7U9TIZ2_9MOLU</name>
<dbReference type="PROSITE" id="PS51354">
    <property type="entry name" value="GLUTAREDOXIN_2"/>
    <property type="match status" value="1"/>
</dbReference>
<evidence type="ECO:0000313" key="2">
    <source>
        <dbReference type="EMBL" id="BCR36544.1"/>
    </source>
</evidence>
<dbReference type="Pfam" id="PF03960">
    <property type="entry name" value="ArsC"/>
    <property type="match status" value="1"/>
</dbReference>
<sequence length="154" mass="18412">MITIYTTPSCSSCRKAKKWLDDHKVAYEEKNLFNQRITEEDIDRMLENSENGFEDIISTRSKVFKEQDLDIEDMRISELKAFILENPSVLKRPIMIDGQKLQVGYNDEEIRVFIPKRLRELIMCTDCPNDEHCDYQSALRRYFDEIKQEQQRNH</sequence>
<proteinExistence type="inferred from homology"/>
<comment type="similarity">
    <text evidence="1">Belongs to the ArsC family.</text>
</comment>
<gene>
    <name evidence="2" type="primary">arsC</name>
    <name evidence="2" type="ORF">MPAN_014370</name>
</gene>
<keyword evidence="3" id="KW-1185">Reference proteome</keyword>
<organism evidence="2 3">
    <name type="scientific">Mariniplasma anaerobium</name>
    <dbReference type="NCBI Taxonomy" id="2735436"/>
    <lineage>
        <taxon>Bacteria</taxon>
        <taxon>Bacillati</taxon>
        <taxon>Mycoplasmatota</taxon>
        <taxon>Mollicutes</taxon>
        <taxon>Acholeplasmatales</taxon>
        <taxon>Acholeplasmataceae</taxon>
        <taxon>Mariniplasma</taxon>
    </lineage>
</organism>
<reference evidence="2" key="1">
    <citation type="submission" date="2021-01" db="EMBL/GenBank/DDBJ databases">
        <title>Draft genome sequence of Acholeplasmataceae bacterium strain Mahy22.</title>
        <authorList>
            <person name="Watanabe M."/>
            <person name="Kojima H."/>
            <person name="Fukui M."/>
        </authorList>
    </citation>
    <scope>NUCLEOTIDE SEQUENCE</scope>
    <source>
        <strain evidence="2">Mahy22</strain>
    </source>
</reference>
<evidence type="ECO:0000256" key="1">
    <source>
        <dbReference type="PROSITE-ProRule" id="PRU01282"/>
    </source>
</evidence>
<dbReference type="InterPro" id="IPR036249">
    <property type="entry name" value="Thioredoxin-like_sf"/>
</dbReference>
<dbReference type="PANTHER" id="PTHR30041">
    <property type="entry name" value="ARSENATE REDUCTASE"/>
    <property type="match status" value="1"/>
</dbReference>
<dbReference type="SUPFAM" id="SSF52833">
    <property type="entry name" value="Thioredoxin-like"/>
    <property type="match status" value="1"/>
</dbReference>
<dbReference type="EMBL" id="AP024412">
    <property type="protein sequence ID" value="BCR36544.1"/>
    <property type="molecule type" value="Genomic_DNA"/>
</dbReference>